<dbReference type="PANTHER" id="PTHR45033">
    <property type="match status" value="1"/>
</dbReference>
<dbReference type="EMBL" id="PQXH01000184">
    <property type="protein sequence ID" value="TGO08984.1"/>
    <property type="molecule type" value="Genomic_DNA"/>
</dbReference>
<dbReference type="Gene3D" id="3.90.180.10">
    <property type="entry name" value="Medium-chain alcohol dehydrogenases, catalytic domain"/>
    <property type="match status" value="1"/>
</dbReference>
<dbReference type="GO" id="GO:0016491">
    <property type="term" value="F:oxidoreductase activity"/>
    <property type="evidence" value="ECO:0007669"/>
    <property type="project" value="InterPro"/>
</dbReference>
<dbReference type="Proteomes" id="UP000297777">
    <property type="component" value="Unassembled WGS sequence"/>
</dbReference>
<dbReference type="InterPro" id="IPR011032">
    <property type="entry name" value="GroES-like_sf"/>
</dbReference>
<proteinExistence type="predicted"/>
<dbReference type="AlphaFoldDB" id="A0A4Z1E9X3"/>
<dbReference type="SUPFAM" id="SSF50129">
    <property type="entry name" value="GroES-like"/>
    <property type="match status" value="1"/>
</dbReference>
<dbReference type="Gene3D" id="3.40.50.720">
    <property type="entry name" value="NAD(P)-binding Rossmann-like Domain"/>
    <property type="match status" value="1"/>
</dbReference>
<keyword evidence="3" id="KW-1185">Reference proteome</keyword>
<organism evidence="2 3">
    <name type="scientific">Botrytis tulipae</name>
    <dbReference type="NCBI Taxonomy" id="87230"/>
    <lineage>
        <taxon>Eukaryota</taxon>
        <taxon>Fungi</taxon>
        <taxon>Dikarya</taxon>
        <taxon>Ascomycota</taxon>
        <taxon>Pezizomycotina</taxon>
        <taxon>Leotiomycetes</taxon>
        <taxon>Helotiales</taxon>
        <taxon>Sclerotiniaceae</taxon>
        <taxon>Botrytis</taxon>
    </lineage>
</organism>
<dbReference type="InterPro" id="IPR013149">
    <property type="entry name" value="ADH-like_C"/>
</dbReference>
<evidence type="ECO:0000313" key="3">
    <source>
        <dbReference type="Proteomes" id="UP000297777"/>
    </source>
</evidence>
<comment type="caution">
    <text evidence="2">The sequence shown here is derived from an EMBL/GenBank/DDBJ whole genome shotgun (WGS) entry which is preliminary data.</text>
</comment>
<reference evidence="2 3" key="1">
    <citation type="submission" date="2017-12" db="EMBL/GenBank/DDBJ databases">
        <title>Comparative genomics of Botrytis spp.</title>
        <authorList>
            <person name="Valero-Jimenez C.A."/>
            <person name="Tapia P."/>
            <person name="Veloso J."/>
            <person name="Silva-Moreno E."/>
            <person name="Staats M."/>
            <person name="Valdes J.H."/>
            <person name="Van Kan J.A.L."/>
        </authorList>
    </citation>
    <scope>NUCLEOTIDE SEQUENCE [LARGE SCALE GENOMIC DNA]</scope>
    <source>
        <strain evidence="2 3">Bt9001</strain>
    </source>
</reference>
<dbReference type="SMART" id="SM00829">
    <property type="entry name" value="PKS_ER"/>
    <property type="match status" value="1"/>
</dbReference>
<dbReference type="InterPro" id="IPR013154">
    <property type="entry name" value="ADH-like_N"/>
</dbReference>
<accession>A0A4Z1E9X3</accession>
<dbReference type="Pfam" id="PF08240">
    <property type="entry name" value="ADH_N"/>
    <property type="match status" value="1"/>
</dbReference>
<dbReference type="InterPro" id="IPR020843">
    <property type="entry name" value="ER"/>
</dbReference>
<dbReference type="SUPFAM" id="SSF51735">
    <property type="entry name" value="NAD(P)-binding Rossmann-fold domains"/>
    <property type="match status" value="1"/>
</dbReference>
<dbReference type="CDD" id="cd08276">
    <property type="entry name" value="MDR7"/>
    <property type="match status" value="1"/>
</dbReference>
<dbReference type="OrthoDB" id="3509362at2759"/>
<feature type="domain" description="Enoyl reductase (ER)" evidence="1">
    <location>
        <begin position="13"/>
        <end position="343"/>
    </location>
</feature>
<dbReference type="InterPro" id="IPR052711">
    <property type="entry name" value="Zinc_ADH-like"/>
</dbReference>
<sequence length="346" mass="36558">MSSHKVFRLASQGSHHNIQSHSEPIPTIDAHEILIKIHGIALNYRDLAISNGTYPFPVKDNVIPCSDAAGEIVKVGSLVDGLKVGDRVVAAFDGTNLYGPQRNWDHGHGGPVDGFLREYAALPASSVLKIPDCAKLSYPQLAALVCTGVTAWNALYGNIPLKPGQTVLFQGTGGVSITGLILAKAAGARTIITSSSDDKLAFVQKTYQPDHVINYKTTPNWAAEAKRLNGGEGVDYILENGGSGTIAQSIECIKMGGSIAVIGFLSAAKQEDMPDVAGLALSKGCVVRGITVGSKQLLEDLVNFVVAKELQPPVEKSFKLSPEGVIAAYDYLKGGSHIGKICIDVE</sequence>
<dbReference type="InterPro" id="IPR036291">
    <property type="entry name" value="NAD(P)-bd_dom_sf"/>
</dbReference>
<dbReference type="PANTHER" id="PTHR45033:SF2">
    <property type="entry name" value="ZINC-TYPE ALCOHOL DEHYDROGENASE-LIKE PROTEIN C1773.06C"/>
    <property type="match status" value="1"/>
</dbReference>
<evidence type="ECO:0000259" key="1">
    <source>
        <dbReference type="SMART" id="SM00829"/>
    </source>
</evidence>
<gene>
    <name evidence="2" type="ORF">BTUL_0184g00310</name>
</gene>
<dbReference type="Pfam" id="PF00107">
    <property type="entry name" value="ADH_zinc_N"/>
    <property type="match status" value="1"/>
</dbReference>
<evidence type="ECO:0000313" key="2">
    <source>
        <dbReference type="EMBL" id="TGO08984.1"/>
    </source>
</evidence>
<protein>
    <recommendedName>
        <fullName evidence="1">Enoyl reductase (ER) domain-containing protein</fullName>
    </recommendedName>
</protein>
<name>A0A4Z1E9X3_9HELO</name>